<organism evidence="1 2">
    <name type="scientific">Zingiber officinale</name>
    <name type="common">Ginger</name>
    <name type="synonym">Amomum zingiber</name>
    <dbReference type="NCBI Taxonomy" id="94328"/>
    <lineage>
        <taxon>Eukaryota</taxon>
        <taxon>Viridiplantae</taxon>
        <taxon>Streptophyta</taxon>
        <taxon>Embryophyta</taxon>
        <taxon>Tracheophyta</taxon>
        <taxon>Spermatophyta</taxon>
        <taxon>Magnoliopsida</taxon>
        <taxon>Liliopsida</taxon>
        <taxon>Zingiberales</taxon>
        <taxon>Zingiberaceae</taxon>
        <taxon>Zingiber</taxon>
    </lineage>
</organism>
<dbReference type="AlphaFoldDB" id="A0A8J5GDJ7"/>
<comment type="caution">
    <text evidence="1">The sequence shown here is derived from an EMBL/GenBank/DDBJ whole genome shotgun (WGS) entry which is preliminary data.</text>
</comment>
<evidence type="ECO:0000313" key="1">
    <source>
        <dbReference type="EMBL" id="KAG6505341.1"/>
    </source>
</evidence>
<sequence>MSTGSGVTCETGRGFGCRLLRDVMFLELDRSWNNYPSISVRITIKMQHVVQRSHTKRYRSKRLANSNPYATIEKDNGEPFINRQQHEVRPSMEIFRFQSVSRDERRWLNHELQAKVEELESFYASYKLSTARRRNQTEDFGESAKFDRDLLLKMVDN</sequence>
<dbReference type="EMBL" id="JACMSC010000010">
    <property type="protein sequence ID" value="KAG6505341.1"/>
    <property type="molecule type" value="Genomic_DNA"/>
</dbReference>
<keyword evidence="2" id="KW-1185">Reference proteome</keyword>
<evidence type="ECO:0000313" key="2">
    <source>
        <dbReference type="Proteomes" id="UP000734854"/>
    </source>
</evidence>
<dbReference type="Proteomes" id="UP000734854">
    <property type="component" value="Unassembled WGS sequence"/>
</dbReference>
<reference evidence="1 2" key="1">
    <citation type="submission" date="2020-08" db="EMBL/GenBank/DDBJ databases">
        <title>Plant Genome Project.</title>
        <authorList>
            <person name="Zhang R.-G."/>
        </authorList>
    </citation>
    <scope>NUCLEOTIDE SEQUENCE [LARGE SCALE GENOMIC DNA]</scope>
    <source>
        <tissue evidence="1">Rhizome</tissue>
    </source>
</reference>
<gene>
    <name evidence="1" type="ORF">ZIOFF_037696</name>
</gene>
<accession>A0A8J5GDJ7</accession>
<name>A0A8J5GDJ7_ZINOF</name>
<protein>
    <submittedName>
        <fullName evidence="1">Uncharacterized protein</fullName>
    </submittedName>
</protein>
<proteinExistence type="predicted"/>